<organism evidence="1 2">
    <name type="scientific">Rhizopus delemar</name>
    <dbReference type="NCBI Taxonomy" id="936053"/>
    <lineage>
        <taxon>Eukaryota</taxon>
        <taxon>Fungi</taxon>
        <taxon>Fungi incertae sedis</taxon>
        <taxon>Mucoromycota</taxon>
        <taxon>Mucoromycotina</taxon>
        <taxon>Mucoromycetes</taxon>
        <taxon>Mucorales</taxon>
        <taxon>Mucorineae</taxon>
        <taxon>Rhizopodaceae</taxon>
        <taxon>Rhizopus</taxon>
    </lineage>
</organism>
<reference evidence="1 2" key="1">
    <citation type="journal article" date="2020" name="Microb. Genom.">
        <title>Genetic diversity of clinical and environmental Mucorales isolates obtained from an investigation of mucormycosis cases among solid organ transplant recipients.</title>
        <authorList>
            <person name="Nguyen M.H."/>
            <person name="Kaul D."/>
            <person name="Muto C."/>
            <person name="Cheng S.J."/>
            <person name="Richter R.A."/>
            <person name="Bruno V.M."/>
            <person name="Liu G."/>
            <person name="Beyhan S."/>
            <person name="Sundermann A.J."/>
            <person name="Mounaud S."/>
            <person name="Pasculle A.W."/>
            <person name="Nierman W.C."/>
            <person name="Driscoll E."/>
            <person name="Cumbie R."/>
            <person name="Clancy C.J."/>
            <person name="Dupont C.L."/>
        </authorList>
    </citation>
    <scope>NUCLEOTIDE SEQUENCE [LARGE SCALE GENOMIC DNA]</scope>
    <source>
        <strain evidence="1 2">GL24</strain>
    </source>
</reference>
<dbReference type="AlphaFoldDB" id="A0A9P6XZB4"/>
<comment type="caution">
    <text evidence="1">The sequence shown here is derived from an EMBL/GenBank/DDBJ whole genome shotgun (WGS) entry which is preliminary data.</text>
</comment>
<dbReference type="Proteomes" id="UP000740926">
    <property type="component" value="Unassembled WGS sequence"/>
</dbReference>
<proteinExistence type="predicted"/>
<evidence type="ECO:0000313" key="1">
    <source>
        <dbReference type="EMBL" id="KAG1535905.1"/>
    </source>
</evidence>
<evidence type="ECO:0000313" key="2">
    <source>
        <dbReference type="Proteomes" id="UP000740926"/>
    </source>
</evidence>
<accession>A0A9P6XZB4</accession>
<sequence>MLAQVGQALGIMLATVGQQWLTSEHYNVLQESIATGNANFEAAKAQLGSVYATVADPAQAQQMAMAHIAQMLNQQSVLLANLDHFRVLAVRAVAGVLVSLTQRVFR</sequence>
<gene>
    <name evidence="1" type="ORF">G6F50_015199</name>
</gene>
<protein>
    <submittedName>
        <fullName evidence="1">Uncharacterized protein</fullName>
    </submittedName>
</protein>
<name>A0A9P6XZB4_9FUNG</name>
<dbReference type="EMBL" id="JAANIU010008089">
    <property type="protein sequence ID" value="KAG1535905.1"/>
    <property type="molecule type" value="Genomic_DNA"/>
</dbReference>
<keyword evidence="2" id="KW-1185">Reference proteome</keyword>